<evidence type="ECO:0000256" key="2">
    <source>
        <dbReference type="ARBA" id="ARBA00022475"/>
    </source>
</evidence>
<evidence type="ECO:0000313" key="12">
    <source>
        <dbReference type="EMBL" id="KAJ7385228.1"/>
    </source>
</evidence>
<dbReference type="SUPFAM" id="SSF81321">
    <property type="entry name" value="Family A G protein-coupled receptor-like"/>
    <property type="match status" value="1"/>
</dbReference>
<dbReference type="GO" id="GO:0005886">
    <property type="term" value="C:plasma membrane"/>
    <property type="evidence" value="ECO:0007669"/>
    <property type="project" value="UniProtKB-SubCell"/>
</dbReference>
<keyword evidence="9" id="KW-0807">Transducer</keyword>
<gene>
    <name evidence="12" type="ORF">OS493_016295</name>
</gene>
<organism evidence="12 13">
    <name type="scientific">Desmophyllum pertusum</name>
    <dbReference type="NCBI Taxonomy" id="174260"/>
    <lineage>
        <taxon>Eukaryota</taxon>
        <taxon>Metazoa</taxon>
        <taxon>Cnidaria</taxon>
        <taxon>Anthozoa</taxon>
        <taxon>Hexacorallia</taxon>
        <taxon>Scleractinia</taxon>
        <taxon>Caryophylliina</taxon>
        <taxon>Caryophylliidae</taxon>
        <taxon>Desmophyllum</taxon>
    </lineage>
</organism>
<dbReference type="PROSITE" id="PS50262">
    <property type="entry name" value="G_PROTEIN_RECEP_F1_2"/>
    <property type="match status" value="1"/>
</dbReference>
<keyword evidence="6 10" id="KW-0472">Membrane</keyword>
<keyword evidence="3 10" id="KW-0812">Transmembrane</keyword>
<evidence type="ECO:0000256" key="10">
    <source>
        <dbReference type="SAM" id="Phobius"/>
    </source>
</evidence>
<comment type="subcellular location">
    <subcellularLocation>
        <location evidence="1">Cell membrane</location>
        <topology evidence="1">Multi-pass membrane protein</topology>
    </subcellularLocation>
</comment>
<protein>
    <recommendedName>
        <fullName evidence="11">G-protein coupled receptors family 1 profile domain-containing protein</fullName>
    </recommendedName>
</protein>
<evidence type="ECO:0000256" key="4">
    <source>
        <dbReference type="ARBA" id="ARBA00022989"/>
    </source>
</evidence>
<evidence type="ECO:0000256" key="5">
    <source>
        <dbReference type="ARBA" id="ARBA00023040"/>
    </source>
</evidence>
<evidence type="ECO:0000313" key="13">
    <source>
        <dbReference type="Proteomes" id="UP001163046"/>
    </source>
</evidence>
<evidence type="ECO:0000256" key="3">
    <source>
        <dbReference type="ARBA" id="ARBA00022692"/>
    </source>
</evidence>
<dbReference type="CDD" id="cd00637">
    <property type="entry name" value="7tm_classA_rhodopsin-like"/>
    <property type="match status" value="1"/>
</dbReference>
<keyword evidence="8" id="KW-0325">Glycoprotein</keyword>
<proteinExistence type="predicted"/>
<name>A0A9X0D4C5_9CNID</name>
<evidence type="ECO:0000256" key="1">
    <source>
        <dbReference type="ARBA" id="ARBA00004651"/>
    </source>
</evidence>
<dbReference type="PANTHER" id="PTHR24246">
    <property type="entry name" value="OLFACTORY RECEPTOR AND ADENOSINE RECEPTOR"/>
    <property type="match status" value="1"/>
</dbReference>
<keyword evidence="7" id="KW-0675">Receptor</keyword>
<evidence type="ECO:0000256" key="8">
    <source>
        <dbReference type="ARBA" id="ARBA00023180"/>
    </source>
</evidence>
<accession>A0A9X0D4C5</accession>
<dbReference type="Proteomes" id="UP001163046">
    <property type="component" value="Unassembled WGS sequence"/>
</dbReference>
<evidence type="ECO:0000256" key="6">
    <source>
        <dbReference type="ARBA" id="ARBA00023136"/>
    </source>
</evidence>
<keyword evidence="13" id="KW-1185">Reference proteome</keyword>
<dbReference type="GO" id="GO:0004930">
    <property type="term" value="F:G protein-coupled receptor activity"/>
    <property type="evidence" value="ECO:0007669"/>
    <property type="project" value="UniProtKB-KW"/>
</dbReference>
<feature type="transmembrane region" description="Helical" evidence="10">
    <location>
        <begin position="61"/>
        <end position="85"/>
    </location>
</feature>
<dbReference type="Pfam" id="PF00001">
    <property type="entry name" value="7tm_1"/>
    <property type="match status" value="1"/>
</dbReference>
<sequence length="188" mass="21039">MGYRAFSLVFANVVILLTLCTLVYAYFKIIKTIQNRKKIRQGSPQGLCLANHKATLFEEKLTCAFTSILILFTICYVTPCLLIYIMNICTKCSCDAIHWLRDLTFLAVTCNSAINPFVYAWRLPSFRRALRMMMPGWKCRSSLAGAAKPEDAFSLKKASNSSIPIEVAAIEKGNFSPFIVNGFLGKAN</sequence>
<evidence type="ECO:0000256" key="7">
    <source>
        <dbReference type="ARBA" id="ARBA00023170"/>
    </source>
</evidence>
<dbReference type="OrthoDB" id="5953373at2759"/>
<dbReference type="PANTHER" id="PTHR24246:SF27">
    <property type="entry name" value="ADENOSINE RECEPTOR, ISOFORM A"/>
    <property type="match status" value="1"/>
</dbReference>
<dbReference type="InterPro" id="IPR000276">
    <property type="entry name" value="GPCR_Rhodpsn"/>
</dbReference>
<keyword evidence="5" id="KW-0297">G-protein coupled receptor</keyword>
<reference evidence="12" key="1">
    <citation type="submission" date="2023-01" db="EMBL/GenBank/DDBJ databases">
        <title>Genome assembly of the deep-sea coral Lophelia pertusa.</title>
        <authorList>
            <person name="Herrera S."/>
            <person name="Cordes E."/>
        </authorList>
    </citation>
    <scope>NUCLEOTIDE SEQUENCE</scope>
    <source>
        <strain evidence="12">USNM1676648</strain>
        <tissue evidence="12">Polyp</tissue>
    </source>
</reference>
<evidence type="ECO:0000259" key="11">
    <source>
        <dbReference type="PROSITE" id="PS50262"/>
    </source>
</evidence>
<keyword evidence="2" id="KW-1003">Cell membrane</keyword>
<feature type="domain" description="G-protein coupled receptors family 1 profile" evidence="11">
    <location>
        <begin position="1"/>
        <end position="119"/>
    </location>
</feature>
<dbReference type="InterPro" id="IPR017452">
    <property type="entry name" value="GPCR_Rhodpsn_7TM"/>
</dbReference>
<keyword evidence="4 10" id="KW-1133">Transmembrane helix</keyword>
<evidence type="ECO:0000256" key="9">
    <source>
        <dbReference type="ARBA" id="ARBA00023224"/>
    </source>
</evidence>
<dbReference type="AlphaFoldDB" id="A0A9X0D4C5"/>
<feature type="transmembrane region" description="Helical" evidence="10">
    <location>
        <begin position="105"/>
        <end position="124"/>
    </location>
</feature>
<dbReference type="EMBL" id="MU825881">
    <property type="protein sequence ID" value="KAJ7385228.1"/>
    <property type="molecule type" value="Genomic_DNA"/>
</dbReference>
<feature type="transmembrane region" description="Helical" evidence="10">
    <location>
        <begin position="6"/>
        <end position="27"/>
    </location>
</feature>
<dbReference type="Gene3D" id="1.20.1070.10">
    <property type="entry name" value="Rhodopsin 7-helix transmembrane proteins"/>
    <property type="match status" value="1"/>
</dbReference>
<comment type="caution">
    <text evidence="12">The sequence shown here is derived from an EMBL/GenBank/DDBJ whole genome shotgun (WGS) entry which is preliminary data.</text>
</comment>